<feature type="transmembrane region" description="Helical" evidence="1">
    <location>
        <begin position="54"/>
        <end position="72"/>
    </location>
</feature>
<dbReference type="EMBL" id="JBITGY010000011">
    <property type="protein sequence ID" value="MFI6502938.1"/>
    <property type="molecule type" value="Genomic_DNA"/>
</dbReference>
<evidence type="ECO:0000256" key="1">
    <source>
        <dbReference type="SAM" id="Phobius"/>
    </source>
</evidence>
<accession>A0ABW7Z677</accession>
<name>A0ABW7Z677_9ACTN</name>
<protein>
    <submittedName>
        <fullName evidence="2">Uncharacterized protein</fullName>
    </submittedName>
</protein>
<sequence>MNRLTTPSRTAVKALWLVGVLFAVQGFGSAITEARWGTSFGVAALLRAAGVPGWADLVIGAIGGLALLAALYRTVRR</sequence>
<keyword evidence="1" id="KW-0472">Membrane</keyword>
<dbReference type="RefSeq" id="WP_397088603.1">
    <property type="nucleotide sequence ID" value="NZ_JBITGY010000011.1"/>
</dbReference>
<organism evidence="2 3">
    <name type="scientific">Nonomuraea typhae</name>
    <dbReference type="NCBI Taxonomy" id="2603600"/>
    <lineage>
        <taxon>Bacteria</taxon>
        <taxon>Bacillati</taxon>
        <taxon>Actinomycetota</taxon>
        <taxon>Actinomycetes</taxon>
        <taxon>Streptosporangiales</taxon>
        <taxon>Streptosporangiaceae</taxon>
        <taxon>Nonomuraea</taxon>
    </lineage>
</organism>
<reference evidence="2 3" key="1">
    <citation type="submission" date="2024-10" db="EMBL/GenBank/DDBJ databases">
        <title>The Natural Products Discovery Center: Release of the First 8490 Sequenced Strains for Exploring Actinobacteria Biosynthetic Diversity.</title>
        <authorList>
            <person name="Kalkreuter E."/>
            <person name="Kautsar S.A."/>
            <person name="Yang D."/>
            <person name="Bader C.D."/>
            <person name="Teijaro C.N."/>
            <person name="Fluegel L."/>
            <person name="Davis C.M."/>
            <person name="Simpson J.R."/>
            <person name="Lauterbach L."/>
            <person name="Steele A.D."/>
            <person name="Gui C."/>
            <person name="Meng S."/>
            <person name="Li G."/>
            <person name="Viehrig K."/>
            <person name="Ye F."/>
            <person name="Su P."/>
            <person name="Kiefer A.F."/>
            <person name="Nichols A."/>
            <person name="Cepeda A.J."/>
            <person name="Yan W."/>
            <person name="Fan B."/>
            <person name="Jiang Y."/>
            <person name="Adhikari A."/>
            <person name="Zheng C.-J."/>
            <person name="Schuster L."/>
            <person name="Cowan T.M."/>
            <person name="Smanski M.J."/>
            <person name="Chevrette M.G."/>
            <person name="De Carvalho L.P.S."/>
            <person name="Shen B."/>
        </authorList>
    </citation>
    <scope>NUCLEOTIDE SEQUENCE [LARGE SCALE GENOMIC DNA]</scope>
    <source>
        <strain evidence="2 3">NPDC050545</strain>
    </source>
</reference>
<evidence type="ECO:0000313" key="2">
    <source>
        <dbReference type="EMBL" id="MFI6502938.1"/>
    </source>
</evidence>
<gene>
    <name evidence="2" type="ORF">ACIBG2_36550</name>
</gene>
<comment type="caution">
    <text evidence="2">The sequence shown here is derived from an EMBL/GenBank/DDBJ whole genome shotgun (WGS) entry which is preliminary data.</text>
</comment>
<keyword evidence="1" id="KW-0812">Transmembrane</keyword>
<evidence type="ECO:0000313" key="3">
    <source>
        <dbReference type="Proteomes" id="UP001612741"/>
    </source>
</evidence>
<keyword evidence="3" id="KW-1185">Reference proteome</keyword>
<keyword evidence="1" id="KW-1133">Transmembrane helix</keyword>
<proteinExistence type="predicted"/>
<dbReference type="Proteomes" id="UP001612741">
    <property type="component" value="Unassembled WGS sequence"/>
</dbReference>